<comment type="subcellular location">
    <subcellularLocation>
        <location evidence="1">Membrane</location>
        <topology evidence="1">Peripheral membrane protein</topology>
    </subcellularLocation>
</comment>
<evidence type="ECO:0000256" key="1">
    <source>
        <dbReference type="ARBA" id="ARBA00004170"/>
    </source>
</evidence>
<dbReference type="AlphaFoldDB" id="A0A5N6LYR7"/>
<dbReference type="GO" id="GO:0016020">
    <property type="term" value="C:membrane"/>
    <property type="evidence" value="ECO:0007669"/>
    <property type="project" value="UniProtKB-SubCell"/>
</dbReference>
<dbReference type="Proteomes" id="UP000326396">
    <property type="component" value="Linkage Group LG7"/>
</dbReference>
<dbReference type="InterPro" id="IPR006121">
    <property type="entry name" value="HMA_dom"/>
</dbReference>
<dbReference type="OrthoDB" id="692882at2759"/>
<name>A0A5N6LYR7_9ASTR</name>
<comment type="caution">
    <text evidence="3">The sequence shown here is derived from an EMBL/GenBank/DDBJ whole genome shotgun (WGS) entry which is preliminary data.</text>
</comment>
<reference evidence="3 4" key="1">
    <citation type="submission" date="2019-05" db="EMBL/GenBank/DDBJ databases">
        <title>Mikania micrantha, genome provides insights into the molecular mechanism of rapid growth.</title>
        <authorList>
            <person name="Liu B."/>
        </authorList>
    </citation>
    <scope>NUCLEOTIDE SEQUENCE [LARGE SCALE GENOMIC DNA]</scope>
    <source>
        <strain evidence="3">NLD-2019</strain>
        <tissue evidence="3">Leaf</tissue>
    </source>
</reference>
<dbReference type="Gene3D" id="3.30.70.100">
    <property type="match status" value="1"/>
</dbReference>
<keyword evidence="4" id="KW-1185">Reference proteome</keyword>
<dbReference type="GO" id="GO:0009626">
    <property type="term" value="P:plant-type hypersensitive response"/>
    <property type="evidence" value="ECO:0007669"/>
    <property type="project" value="UniProtKB-KW"/>
</dbReference>
<proteinExistence type="predicted"/>
<evidence type="ECO:0000259" key="2">
    <source>
        <dbReference type="PROSITE" id="PS50846"/>
    </source>
</evidence>
<feature type="domain" description="HMA" evidence="2">
    <location>
        <begin position="1"/>
        <end position="63"/>
    </location>
</feature>
<accession>A0A5N6LYR7</accession>
<dbReference type="PANTHER" id="PTHR46932:SF12">
    <property type="entry name" value="HEAVY METAL-ASSOCIATED ISOPRENYLATED PLANT PROTEIN 47"/>
    <property type="match status" value="1"/>
</dbReference>
<organism evidence="3 4">
    <name type="scientific">Mikania micrantha</name>
    <name type="common">bitter vine</name>
    <dbReference type="NCBI Taxonomy" id="192012"/>
    <lineage>
        <taxon>Eukaryota</taxon>
        <taxon>Viridiplantae</taxon>
        <taxon>Streptophyta</taxon>
        <taxon>Embryophyta</taxon>
        <taxon>Tracheophyta</taxon>
        <taxon>Spermatophyta</taxon>
        <taxon>Magnoliopsida</taxon>
        <taxon>eudicotyledons</taxon>
        <taxon>Gunneridae</taxon>
        <taxon>Pentapetalae</taxon>
        <taxon>asterids</taxon>
        <taxon>campanulids</taxon>
        <taxon>Asterales</taxon>
        <taxon>Asteraceae</taxon>
        <taxon>Asteroideae</taxon>
        <taxon>Heliantheae alliance</taxon>
        <taxon>Eupatorieae</taxon>
        <taxon>Mikania</taxon>
    </lineage>
</organism>
<dbReference type="GO" id="GO:0046872">
    <property type="term" value="F:metal ion binding"/>
    <property type="evidence" value="ECO:0007669"/>
    <property type="project" value="InterPro"/>
</dbReference>
<protein>
    <recommendedName>
        <fullName evidence="2">HMA domain-containing protein</fullName>
    </recommendedName>
</protein>
<dbReference type="PROSITE" id="PS50846">
    <property type="entry name" value="HMA_2"/>
    <property type="match status" value="1"/>
</dbReference>
<evidence type="ECO:0000313" key="3">
    <source>
        <dbReference type="EMBL" id="KAD3066691.1"/>
    </source>
</evidence>
<dbReference type="PANTHER" id="PTHR46932">
    <property type="entry name" value="HEAVY METAL-ASSOCIATED ISOPRENYLATED PLANT PROTEIN 47"/>
    <property type="match status" value="1"/>
</dbReference>
<dbReference type="InterPro" id="IPR042885">
    <property type="entry name" value="HIPP47/16"/>
</dbReference>
<evidence type="ECO:0000313" key="4">
    <source>
        <dbReference type="Proteomes" id="UP000326396"/>
    </source>
</evidence>
<sequence>MAIKCKKTTSKAMKIAAAFSGVESVSFMEPDEDRLVVTGEQVDSVKLTRLLRKRIGDTELVSVGVIEDQKPKKPANKPAAVAVKPNEILAPFWYPCPPPQYVHYIPSYVVHQEPCSIL</sequence>
<dbReference type="EMBL" id="SZYD01000017">
    <property type="protein sequence ID" value="KAD3066691.1"/>
    <property type="molecule type" value="Genomic_DNA"/>
</dbReference>
<gene>
    <name evidence="3" type="ORF">E3N88_34571</name>
</gene>